<keyword evidence="3" id="KW-0677">Repeat</keyword>
<reference evidence="6" key="1">
    <citation type="submission" date="2016-10" db="EMBL/GenBank/DDBJ databases">
        <authorList>
            <person name="Varghese N."/>
            <person name="Submissions S."/>
        </authorList>
    </citation>
    <scope>NUCLEOTIDE SEQUENCE [LARGE SCALE GENOMIC DNA]</scope>
    <source>
        <strain evidence="6">DSM 44544</strain>
    </source>
</reference>
<accession>A0A1H4Y9I0</accession>
<dbReference type="GO" id="GO:0005829">
    <property type="term" value="C:cytosol"/>
    <property type="evidence" value="ECO:0007669"/>
    <property type="project" value="TreeGrafter"/>
</dbReference>
<dbReference type="EMBL" id="FNSO01000004">
    <property type="protein sequence ID" value="SED14533.1"/>
    <property type="molecule type" value="Genomic_DNA"/>
</dbReference>
<dbReference type="PANTHER" id="PTHR24113:SF12">
    <property type="entry name" value="RAN GTPASE-ACTIVATING PROTEIN 1"/>
    <property type="match status" value="1"/>
</dbReference>
<dbReference type="GO" id="GO:0031267">
    <property type="term" value="F:small GTPase binding"/>
    <property type="evidence" value="ECO:0007669"/>
    <property type="project" value="TreeGrafter"/>
</dbReference>
<dbReference type="PRINTS" id="PR00019">
    <property type="entry name" value="LEURICHRPT"/>
</dbReference>
<evidence type="ECO:0000313" key="5">
    <source>
        <dbReference type="EMBL" id="SED14533.1"/>
    </source>
</evidence>
<evidence type="ECO:0000256" key="1">
    <source>
        <dbReference type="ARBA" id="ARBA00022468"/>
    </source>
</evidence>
<evidence type="ECO:0000313" key="6">
    <source>
        <dbReference type="Proteomes" id="UP000199622"/>
    </source>
</evidence>
<organism evidence="5 6">
    <name type="scientific">Amycolatopsis tolypomycina</name>
    <dbReference type="NCBI Taxonomy" id="208445"/>
    <lineage>
        <taxon>Bacteria</taxon>
        <taxon>Bacillati</taxon>
        <taxon>Actinomycetota</taxon>
        <taxon>Actinomycetes</taxon>
        <taxon>Pseudonocardiales</taxon>
        <taxon>Pseudonocardiaceae</taxon>
        <taxon>Amycolatopsis</taxon>
    </lineage>
</organism>
<dbReference type="STRING" id="208445.SAMN04489727_6612"/>
<feature type="compositionally biased region" description="Basic and acidic residues" evidence="4">
    <location>
        <begin position="659"/>
        <end position="673"/>
    </location>
</feature>
<keyword evidence="2" id="KW-0433">Leucine-rich repeat</keyword>
<gene>
    <name evidence="5" type="ORF">SAMN04489727_6612</name>
</gene>
<dbReference type="InterPro" id="IPR001611">
    <property type="entry name" value="Leu-rich_rpt"/>
</dbReference>
<dbReference type="InterPro" id="IPR027038">
    <property type="entry name" value="RanGap"/>
</dbReference>
<feature type="region of interest" description="Disordered" evidence="4">
    <location>
        <begin position="652"/>
        <end position="673"/>
    </location>
</feature>
<sequence length="691" mass="73896">MPAANVGSVIDHEAEIERILDGPPGRLAFRALCGVLGRAGSPGPLVERCEQRLAVWPDEVREAPWSWLAALHAGHSRPGWRLARSIALKSLHYSTVDPPFPDPLTQPEFRAITGLDLGSFAADQLAAVVRDLPHWESLRSLRIGFLTEMDGELVADFAAAPGLARFEALNLIDIHEDMWHFEKPPFRPPAGRPLRLRHAGLRAPDLVSLLRSDLVPRLRSADVLVCSAGEARDLAACPELAGVERLAIGFRCGRNGSQPLWEPFFGNVIAEDDEAAEIFFGQADLSGLKALTLQGTPMGLGREGLGARGVAATAGLLPQLTELTLTQLPLGDGPLTRVLGALDPERLEKLALVDVVATDVTAAAFPGSFPRLRRLDLSRNQLTGAGARHLAAEVRFPALAHLDLSGWTSSPYYSRPAVQPIGDDGARAWAGSPHAAGLKSLNLSATGLGSEGLLALLHSARLASLAELDLSGNRLAGWPADVPLPPTVRTVDVSDCGLDDNAIRALTSSGPTPALTAISLAYNTIGTAGAQALAVWDALPGLWQLNLYDNVIGDDGLTALATSRAAQLLVELDLQQDCWNSARRPLAEPLPAEVVDPASFPNLDAIFLGVVDEYHGARYSSGFPPHVREQLATAETTRPELVAFLTHLELSEQETGTGGDRDFRPTAAEKHREHVAEAREFARRMREGAPG</sequence>
<dbReference type="GO" id="GO:0048471">
    <property type="term" value="C:perinuclear region of cytoplasm"/>
    <property type="evidence" value="ECO:0007669"/>
    <property type="project" value="TreeGrafter"/>
</dbReference>
<dbReference type="PROSITE" id="PS51450">
    <property type="entry name" value="LRR"/>
    <property type="match status" value="1"/>
</dbReference>
<dbReference type="AlphaFoldDB" id="A0A1H4Y9I0"/>
<evidence type="ECO:0000256" key="2">
    <source>
        <dbReference type="ARBA" id="ARBA00022614"/>
    </source>
</evidence>
<dbReference type="GO" id="GO:0006913">
    <property type="term" value="P:nucleocytoplasmic transport"/>
    <property type="evidence" value="ECO:0007669"/>
    <property type="project" value="TreeGrafter"/>
</dbReference>
<keyword evidence="6" id="KW-1185">Reference proteome</keyword>
<keyword evidence="1" id="KW-0343">GTPase activation</keyword>
<evidence type="ECO:0000256" key="3">
    <source>
        <dbReference type="ARBA" id="ARBA00022737"/>
    </source>
</evidence>
<dbReference type="Proteomes" id="UP000199622">
    <property type="component" value="Unassembled WGS sequence"/>
</dbReference>
<evidence type="ECO:0008006" key="7">
    <source>
        <dbReference type="Google" id="ProtNLM"/>
    </source>
</evidence>
<dbReference type="GO" id="GO:0005096">
    <property type="term" value="F:GTPase activator activity"/>
    <property type="evidence" value="ECO:0007669"/>
    <property type="project" value="UniProtKB-KW"/>
</dbReference>
<name>A0A1H4Y9I0_9PSEU</name>
<dbReference type="Gene3D" id="3.80.10.10">
    <property type="entry name" value="Ribonuclease Inhibitor"/>
    <property type="match status" value="3"/>
</dbReference>
<dbReference type="Pfam" id="PF13516">
    <property type="entry name" value="LRR_6"/>
    <property type="match status" value="4"/>
</dbReference>
<protein>
    <recommendedName>
        <fullName evidence="7">Leucine Rich repeat-containing protein</fullName>
    </recommendedName>
</protein>
<dbReference type="SUPFAM" id="SSF52047">
    <property type="entry name" value="RNI-like"/>
    <property type="match status" value="1"/>
</dbReference>
<dbReference type="SMART" id="SM00368">
    <property type="entry name" value="LRR_RI"/>
    <property type="match status" value="4"/>
</dbReference>
<evidence type="ECO:0000256" key="4">
    <source>
        <dbReference type="SAM" id="MobiDB-lite"/>
    </source>
</evidence>
<dbReference type="PANTHER" id="PTHR24113">
    <property type="entry name" value="RAN GTPASE-ACTIVATING PROTEIN 1"/>
    <property type="match status" value="1"/>
</dbReference>
<proteinExistence type="predicted"/>
<dbReference type="InterPro" id="IPR032675">
    <property type="entry name" value="LRR_dom_sf"/>
</dbReference>